<sequence length="262" mass="27241">MSRHNLLIFLQKILRGARGAGASLATCVLLAAPAGAQDSCRQALALGLDVSGSVDLDEYRLQLDGLAAALTDPEVASALLTGTHRPVVLAVYEWSDESFQRLLIDWIAITSPEVLAGVAGRLRETPRQPAPQTTAIGAAMLYGAQLIARAPACPKRTIDLSGDGKSNSGPRPQDVRATPALAGIVVNGLTIGSAPADHADPSLAELSAYYKAQVIHGAGAFVMTAETFDGFAEAMARKLLKELEGAPMTGIPGPDTRLAAKP</sequence>
<protein>
    <recommendedName>
        <fullName evidence="3">DUF1194 domain-containing protein</fullName>
    </recommendedName>
</protein>
<proteinExistence type="predicted"/>
<name>A0A1N6EDS5_9RHOB</name>
<dbReference type="InterPro" id="IPR036465">
    <property type="entry name" value="vWFA_dom_sf"/>
</dbReference>
<reference evidence="2" key="1">
    <citation type="submission" date="2016-11" db="EMBL/GenBank/DDBJ databases">
        <authorList>
            <person name="Varghese N."/>
            <person name="Submissions S."/>
        </authorList>
    </citation>
    <scope>NUCLEOTIDE SEQUENCE [LARGE SCALE GENOMIC DNA]</scope>
    <source>
        <strain evidence="2">DSM 29440</strain>
    </source>
</reference>
<dbReference type="STRING" id="1217970.SAMN05444002_0646"/>
<dbReference type="Gene3D" id="3.40.50.410">
    <property type="entry name" value="von Willebrand factor, type A domain"/>
    <property type="match status" value="1"/>
</dbReference>
<dbReference type="SUPFAM" id="SSF53300">
    <property type="entry name" value="vWA-like"/>
    <property type="match status" value="1"/>
</dbReference>
<organism evidence="1 2">
    <name type="scientific">Vannielia litorea</name>
    <dbReference type="NCBI Taxonomy" id="1217970"/>
    <lineage>
        <taxon>Bacteria</taxon>
        <taxon>Pseudomonadati</taxon>
        <taxon>Pseudomonadota</taxon>
        <taxon>Alphaproteobacteria</taxon>
        <taxon>Rhodobacterales</taxon>
        <taxon>Paracoccaceae</taxon>
        <taxon>Vannielia</taxon>
    </lineage>
</organism>
<gene>
    <name evidence="1" type="ORF">SAMN05444002_0646</name>
</gene>
<evidence type="ECO:0008006" key="3">
    <source>
        <dbReference type="Google" id="ProtNLM"/>
    </source>
</evidence>
<dbReference type="OrthoDB" id="9792179at2"/>
<evidence type="ECO:0000313" key="2">
    <source>
        <dbReference type="Proteomes" id="UP000184932"/>
    </source>
</evidence>
<dbReference type="AlphaFoldDB" id="A0A1N6EDS5"/>
<dbReference type="Pfam" id="PF06707">
    <property type="entry name" value="DUF1194"/>
    <property type="match status" value="1"/>
</dbReference>
<dbReference type="InterPro" id="IPR010607">
    <property type="entry name" value="DUF1194"/>
</dbReference>
<dbReference type="Proteomes" id="UP000184932">
    <property type="component" value="Unassembled WGS sequence"/>
</dbReference>
<dbReference type="EMBL" id="FSRL01000001">
    <property type="protein sequence ID" value="SIN81188.1"/>
    <property type="molecule type" value="Genomic_DNA"/>
</dbReference>
<evidence type="ECO:0000313" key="1">
    <source>
        <dbReference type="EMBL" id="SIN81188.1"/>
    </source>
</evidence>
<accession>A0A1N6EDS5</accession>
<keyword evidence="2" id="KW-1185">Reference proteome</keyword>